<dbReference type="AlphaFoldDB" id="A0A2T8HVN4"/>
<gene>
    <name evidence="1" type="ORF">DDE20_05130</name>
</gene>
<evidence type="ECO:0000313" key="2">
    <source>
        <dbReference type="Proteomes" id="UP000245911"/>
    </source>
</evidence>
<reference evidence="1 2" key="1">
    <citation type="submission" date="2018-04" db="EMBL/GenBank/DDBJ databases">
        <title>Pararhodobacter oceanense sp. nov., isolated from marine intertidal sediment.</title>
        <authorList>
            <person name="Wang X.-L."/>
            <person name="Du Z.-J."/>
        </authorList>
    </citation>
    <scope>NUCLEOTIDE SEQUENCE [LARGE SCALE GENOMIC DNA]</scope>
    <source>
        <strain evidence="1 2">AM505</strain>
    </source>
</reference>
<name>A0A2T8HVN4_9RHOB</name>
<dbReference type="OrthoDB" id="5702699at2"/>
<protein>
    <recommendedName>
        <fullName evidence="3">Anti-sigma factor</fullName>
    </recommendedName>
</protein>
<dbReference type="Proteomes" id="UP000245911">
    <property type="component" value="Unassembled WGS sequence"/>
</dbReference>
<accession>A0A2T8HVN4</accession>
<sequence length="208" mass="21821">MTRTSDQIALDLPFYINNTLPEAERAEVEALLAEDDLLRAEHDALSVIRGQMQGEESRSPGEFGLARLLRDVGREDEASVGAPEAIAAPVPANAQAAPRRTWVWQLAAAVAVIGFLAQSLWLQGPEPEAGYSLAGAGESAELRVSFMPGATEAQIRGLLLGLGVEITAGPSALGLYGLQAQEGGDLQAALAGLRAAVSIVESVEHVEE</sequence>
<keyword evidence="2" id="KW-1185">Reference proteome</keyword>
<evidence type="ECO:0000313" key="1">
    <source>
        <dbReference type="EMBL" id="PVH29517.1"/>
    </source>
</evidence>
<dbReference type="EMBL" id="QDKM01000002">
    <property type="protein sequence ID" value="PVH29517.1"/>
    <property type="molecule type" value="Genomic_DNA"/>
</dbReference>
<evidence type="ECO:0008006" key="3">
    <source>
        <dbReference type="Google" id="ProtNLM"/>
    </source>
</evidence>
<dbReference type="RefSeq" id="WP_116557400.1">
    <property type="nucleotide sequence ID" value="NZ_QDKM01000002.1"/>
</dbReference>
<organism evidence="1 2">
    <name type="scientific">Pararhodobacter oceanensis</name>
    <dbReference type="NCBI Taxonomy" id="2172121"/>
    <lineage>
        <taxon>Bacteria</taxon>
        <taxon>Pseudomonadati</taxon>
        <taxon>Pseudomonadota</taxon>
        <taxon>Alphaproteobacteria</taxon>
        <taxon>Rhodobacterales</taxon>
        <taxon>Paracoccaceae</taxon>
        <taxon>Pararhodobacter</taxon>
    </lineage>
</organism>
<proteinExistence type="predicted"/>
<comment type="caution">
    <text evidence="1">The sequence shown here is derived from an EMBL/GenBank/DDBJ whole genome shotgun (WGS) entry which is preliminary data.</text>
</comment>